<accession>A0A1C3HBE3</accession>
<dbReference type="CDD" id="cd03809">
    <property type="entry name" value="GT4_MtfB-like"/>
    <property type="match status" value="1"/>
</dbReference>
<dbReference type="InterPro" id="IPR028098">
    <property type="entry name" value="Glyco_trans_4-like_N"/>
</dbReference>
<evidence type="ECO:0000313" key="4">
    <source>
        <dbReference type="EMBL" id="SAY42358.1"/>
    </source>
</evidence>
<dbReference type="EC" id="2.4.1.11" evidence="4"/>
<dbReference type="PANTHER" id="PTHR46401">
    <property type="entry name" value="GLYCOSYLTRANSFERASE WBBK-RELATED"/>
    <property type="match status" value="1"/>
</dbReference>
<dbReference type="InterPro" id="IPR001296">
    <property type="entry name" value="Glyco_trans_1"/>
</dbReference>
<keyword evidence="4" id="KW-0328">Glycosyltransferase</keyword>
<reference evidence="4" key="1">
    <citation type="submission" date="2016-05" db="EMBL/GenBank/DDBJ databases">
        <authorList>
            <person name="Cock P.J.A."/>
            <person name="Cock P.J.A."/>
        </authorList>
    </citation>
    <scope>NUCLEOTIDE SEQUENCE</scope>
    <source>
        <strain evidence="4">PWN146_assembly</strain>
    </source>
</reference>
<dbReference type="AlphaFoldDB" id="A0A1C3HBE3"/>
<dbReference type="SUPFAM" id="SSF53756">
    <property type="entry name" value="UDP-Glycosyltransferase/glycogen phosphorylase"/>
    <property type="match status" value="1"/>
</dbReference>
<dbReference type="PANTHER" id="PTHR46401:SF2">
    <property type="entry name" value="GLYCOSYLTRANSFERASE WBBK-RELATED"/>
    <property type="match status" value="1"/>
</dbReference>
<dbReference type="EMBL" id="LT575490">
    <property type="protein sequence ID" value="SAY42358.1"/>
    <property type="molecule type" value="Genomic_DNA"/>
</dbReference>
<feature type="domain" description="Glycosyl transferase family 1" evidence="2">
    <location>
        <begin position="174"/>
        <end position="331"/>
    </location>
</feature>
<dbReference type="Pfam" id="PF00534">
    <property type="entry name" value="Glycos_transf_1"/>
    <property type="match status" value="1"/>
</dbReference>
<sequence>MLYVNARFLTQEMTGVQRFAEQICLALIKIRDDIVFVAPKGILRNPLPEGVRIKVIGERVGHFWEQVTLPRFLKENGSPLLLNLCSTAPMFYKNQIVTHHDITYKRYPHSFSRKFRLMYNTLIPLMLRNSLHLITVSEFSKREINKAYKYPSEKISVVYNAVSEAFLPNAETSKVSSDKPYLLAVSSPNFHKNFHGMLEAYSLLPNKSNLSLKIIGKTAGSFLAPEFNEKILADENIQFLGRVDDEELVTLYQNALAFVFPSFYEGFGIPPLEAQACGCPVIASNTASMPEVLGNSVLSFNPNDVLQIRDAMEKVVVDDAFRDELRVRGRENITRFSWHHSAIIVNDLVAGMNLK</sequence>
<protein>
    <submittedName>
        <fullName evidence="4">Glycogen synthase</fullName>
        <ecNumber evidence="4">2.4.1.11</ecNumber>
    </submittedName>
</protein>
<gene>
    <name evidence="4" type="ORF">PWN146_01036</name>
</gene>
<dbReference type="GO" id="GO:0004373">
    <property type="term" value="F:alpha-1,4-glucan glucosyltransferase (UDP-glucose donor) activity"/>
    <property type="evidence" value="ECO:0007669"/>
    <property type="project" value="UniProtKB-EC"/>
</dbReference>
<dbReference type="Pfam" id="PF13439">
    <property type="entry name" value="Glyco_transf_4"/>
    <property type="match status" value="1"/>
</dbReference>
<dbReference type="GO" id="GO:0009103">
    <property type="term" value="P:lipopolysaccharide biosynthetic process"/>
    <property type="evidence" value="ECO:0007669"/>
    <property type="project" value="TreeGrafter"/>
</dbReference>
<evidence type="ECO:0000259" key="3">
    <source>
        <dbReference type="Pfam" id="PF13439"/>
    </source>
</evidence>
<name>A0A1C3HBE3_SERMA</name>
<dbReference type="Gene3D" id="3.40.50.2000">
    <property type="entry name" value="Glycogen Phosphorylase B"/>
    <property type="match status" value="2"/>
</dbReference>
<proteinExistence type="predicted"/>
<feature type="domain" description="Glycosyltransferase subfamily 4-like N-terminal" evidence="3">
    <location>
        <begin position="15"/>
        <end position="163"/>
    </location>
</feature>
<evidence type="ECO:0000256" key="1">
    <source>
        <dbReference type="ARBA" id="ARBA00022679"/>
    </source>
</evidence>
<evidence type="ECO:0000259" key="2">
    <source>
        <dbReference type="Pfam" id="PF00534"/>
    </source>
</evidence>
<keyword evidence="1 4" id="KW-0808">Transferase</keyword>
<organism evidence="4">
    <name type="scientific">Serratia marcescens</name>
    <dbReference type="NCBI Taxonomy" id="615"/>
    <lineage>
        <taxon>Bacteria</taxon>
        <taxon>Pseudomonadati</taxon>
        <taxon>Pseudomonadota</taxon>
        <taxon>Gammaproteobacteria</taxon>
        <taxon>Enterobacterales</taxon>
        <taxon>Yersiniaceae</taxon>
        <taxon>Serratia</taxon>
    </lineage>
</organism>